<organism evidence="7 8">
    <name type="scientific">Cellulomonas avistercoris</name>
    <dbReference type="NCBI Taxonomy" id="2762242"/>
    <lineage>
        <taxon>Bacteria</taxon>
        <taxon>Bacillati</taxon>
        <taxon>Actinomycetota</taxon>
        <taxon>Actinomycetes</taxon>
        <taxon>Micrococcales</taxon>
        <taxon>Cellulomonadaceae</taxon>
        <taxon>Cellulomonas</taxon>
    </lineage>
</organism>
<keyword evidence="8" id="KW-1185">Reference proteome</keyword>
<dbReference type="Pfam" id="PF12911">
    <property type="entry name" value="OppC_N"/>
    <property type="match status" value="1"/>
</dbReference>
<reference evidence="7 8" key="1">
    <citation type="submission" date="2020-08" db="EMBL/GenBank/DDBJ databases">
        <title>A Genomic Blueprint of the Chicken Gut Microbiome.</title>
        <authorList>
            <person name="Gilroy R."/>
            <person name="Ravi A."/>
            <person name="Getino M."/>
            <person name="Pursley I."/>
            <person name="Horton D.L."/>
            <person name="Alikhan N.-F."/>
            <person name="Baker D."/>
            <person name="Gharbi K."/>
            <person name="Hall N."/>
            <person name="Watson M."/>
            <person name="Adriaenssens E.M."/>
            <person name="Foster-Nyarko E."/>
            <person name="Jarju S."/>
            <person name="Secka A."/>
            <person name="Antonio M."/>
            <person name="Oren A."/>
            <person name="Chaudhuri R."/>
            <person name="La Ragione R.M."/>
            <person name="Hildebrand F."/>
            <person name="Pallen M.J."/>
        </authorList>
    </citation>
    <scope>NUCLEOTIDE SEQUENCE [LARGE SCALE GENOMIC DNA]</scope>
    <source>
        <strain evidence="7 8">Sa3CUA2</strain>
    </source>
</reference>
<dbReference type="InterPro" id="IPR000515">
    <property type="entry name" value="MetI-like"/>
</dbReference>
<sequence length="401" mass="44007">MTLVDGPVDAPPSEHYVRDRGKARLRSLESRRGVRARKVQERLRDASQGRLVWHRFRKHRLAPVALVLLVLLYVVALLADFVAPYRVQDRFPDQQFSPPTLVRVIDRDGNLHLPFIYETGTTLNPDTFAYETTIPEDAERIPVRLFVPTEPRDFLGLTIDRALFGTAEGSQPVLLFGADNLGRDLFSRIVIASRVSLLVGLAGVAISFVLGVVLGGVSGYFGGRVDAVVQRTIDFIISIPLIPLWMALSAAIPRSWSGIQTYLAITVILSLVGWTNLARVVRGKVMSLREEDYVTAARISSASHGQVIAKHLLPGVTSFLIVHVTLAVPGMILGETTLSFLGLGITAPDVSWGTLLQQAQDVTVVANYPWLLLPALVLVYAVVLFNFVGDGLRDAADPYSR</sequence>
<evidence type="ECO:0000256" key="4">
    <source>
        <dbReference type="ARBA" id="ARBA00023136"/>
    </source>
</evidence>
<gene>
    <name evidence="7" type="ORF">H9657_12755</name>
</gene>
<dbReference type="EMBL" id="JACSQV010000010">
    <property type="protein sequence ID" value="MBD7919141.1"/>
    <property type="molecule type" value="Genomic_DNA"/>
</dbReference>
<feature type="transmembrane region" description="Helical" evidence="5">
    <location>
        <begin position="259"/>
        <end position="281"/>
    </location>
</feature>
<keyword evidence="3 5" id="KW-1133">Transmembrane helix</keyword>
<evidence type="ECO:0000313" key="7">
    <source>
        <dbReference type="EMBL" id="MBD7919141.1"/>
    </source>
</evidence>
<feature type="domain" description="ABC transmembrane type-1" evidence="6">
    <location>
        <begin position="193"/>
        <end position="389"/>
    </location>
</feature>
<feature type="transmembrane region" description="Helical" evidence="5">
    <location>
        <begin position="368"/>
        <end position="388"/>
    </location>
</feature>
<feature type="transmembrane region" description="Helical" evidence="5">
    <location>
        <begin position="312"/>
        <end position="333"/>
    </location>
</feature>
<accession>A0ABR8QFJ2</accession>
<dbReference type="Pfam" id="PF00528">
    <property type="entry name" value="BPD_transp_1"/>
    <property type="match status" value="1"/>
</dbReference>
<comment type="similarity">
    <text evidence="5">Belongs to the binding-protein-dependent transport system permease family.</text>
</comment>
<comment type="caution">
    <text evidence="7">The sequence shown here is derived from an EMBL/GenBank/DDBJ whole genome shotgun (WGS) entry which is preliminary data.</text>
</comment>
<comment type="subcellular location">
    <subcellularLocation>
        <location evidence="5">Cell membrane</location>
        <topology evidence="5">Multi-pass membrane protein</topology>
    </subcellularLocation>
    <subcellularLocation>
        <location evidence="1">Membrane</location>
        <topology evidence="1">Multi-pass membrane protein</topology>
    </subcellularLocation>
</comment>
<dbReference type="PANTHER" id="PTHR43839">
    <property type="entry name" value="OPPC IN A BINDING PROTEIN-DEPENDENT TRANSPORT SYSTEM"/>
    <property type="match status" value="1"/>
</dbReference>
<evidence type="ECO:0000256" key="3">
    <source>
        <dbReference type="ARBA" id="ARBA00022989"/>
    </source>
</evidence>
<name>A0ABR8QFJ2_9CELL</name>
<keyword evidence="5" id="KW-0813">Transport</keyword>
<feature type="transmembrane region" description="Helical" evidence="5">
    <location>
        <begin position="195"/>
        <end position="221"/>
    </location>
</feature>
<keyword evidence="2 5" id="KW-0812">Transmembrane</keyword>
<proteinExistence type="inferred from homology"/>
<evidence type="ECO:0000259" key="6">
    <source>
        <dbReference type="PROSITE" id="PS50928"/>
    </source>
</evidence>
<dbReference type="Proteomes" id="UP000604241">
    <property type="component" value="Unassembled WGS sequence"/>
</dbReference>
<evidence type="ECO:0000256" key="2">
    <source>
        <dbReference type="ARBA" id="ARBA00022692"/>
    </source>
</evidence>
<dbReference type="Gene3D" id="1.10.3720.10">
    <property type="entry name" value="MetI-like"/>
    <property type="match status" value="1"/>
</dbReference>
<evidence type="ECO:0000313" key="8">
    <source>
        <dbReference type="Proteomes" id="UP000604241"/>
    </source>
</evidence>
<feature type="transmembrane region" description="Helical" evidence="5">
    <location>
        <begin position="61"/>
        <end position="83"/>
    </location>
</feature>
<dbReference type="PANTHER" id="PTHR43839:SF3">
    <property type="entry name" value="OLIGOPEPTIDE ABC TRANSPORTER, PERMEASE PROTEIN"/>
    <property type="match status" value="1"/>
</dbReference>
<keyword evidence="4 5" id="KW-0472">Membrane</keyword>
<dbReference type="CDD" id="cd06261">
    <property type="entry name" value="TM_PBP2"/>
    <property type="match status" value="1"/>
</dbReference>
<dbReference type="PROSITE" id="PS50928">
    <property type="entry name" value="ABC_TM1"/>
    <property type="match status" value="1"/>
</dbReference>
<feature type="transmembrane region" description="Helical" evidence="5">
    <location>
        <begin position="233"/>
        <end position="253"/>
    </location>
</feature>
<evidence type="ECO:0000256" key="5">
    <source>
        <dbReference type="RuleBase" id="RU363032"/>
    </source>
</evidence>
<protein>
    <submittedName>
        <fullName evidence="7">ABC transporter permease</fullName>
    </submittedName>
</protein>
<dbReference type="InterPro" id="IPR035906">
    <property type="entry name" value="MetI-like_sf"/>
</dbReference>
<evidence type="ECO:0000256" key="1">
    <source>
        <dbReference type="ARBA" id="ARBA00004141"/>
    </source>
</evidence>
<dbReference type="SUPFAM" id="SSF161098">
    <property type="entry name" value="MetI-like"/>
    <property type="match status" value="1"/>
</dbReference>
<dbReference type="InterPro" id="IPR025966">
    <property type="entry name" value="OppC_N"/>
</dbReference>